<evidence type="ECO:0000256" key="1">
    <source>
        <dbReference type="SAM" id="Phobius"/>
    </source>
</evidence>
<organism evidence="2 3">
    <name type="scientific">Limnobacter profundi</name>
    <dbReference type="NCBI Taxonomy" id="2732163"/>
    <lineage>
        <taxon>Bacteria</taxon>
        <taxon>Pseudomonadati</taxon>
        <taxon>Pseudomonadota</taxon>
        <taxon>Betaproteobacteria</taxon>
        <taxon>Burkholderiales</taxon>
        <taxon>Burkholderiaceae</taxon>
        <taxon>Limnobacter</taxon>
    </lineage>
</organism>
<evidence type="ECO:0000313" key="2">
    <source>
        <dbReference type="EMBL" id="QJR28589.1"/>
    </source>
</evidence>
<gene>
    <name evidence="2" type="ORF">HKT17_02135</name>
</gene>
<name>A0ABX6N2H7_9BURK</name>
<dbReference type="RefSeq" id="WP_008249509.1">
    <property type="nucleotide sequence ID" value="NZ_CP053084.1"/>
</dbReference>
<feature type="transmembrane region" description="Helical" evidence="1">
    <location>
        <begin position="71"/>
        <end position="100"/>
    </location>
</feature>
<protein>
    <submittedName>
        <fullName evidence="2">DUF502 domain-containing protein</fullName>
    </submittedName>
</protein>
<proteinExistence type="predicted"/>
<accession>A0ABX6N2H7</accession>
<dbReference type="Proteomes" id="UP000501130">
    <property type="component" value="Chromosome"/>
</dbReference>
<dbReference type="EMBL" id="CP053084">
    <property type="protein sequence ID" value="QJR28589.1"/>
    <property type="molecule type" value="Genomic_DNA"/>
</dbReference>
<dbReference type="PANTHER" id="PTHR31876:SF26">
    <property type="entry name" value="PROTEIN LIKE COV 2"/>
    <property type="match status" value="1"/>
</dbReference>
<reference evidence="2 3" key="1">
    <citation type="submission" date="2020-05" db="EMBL/GenBank/DDBJ databases">
        <title>Compete genome of Limnobacter sp. SAORIC-580.</title>
        <authorList>
            <person name="Song J."/>
            <person name="Cho J.-C."/>
        </authorList>
    </citation>
    <scope>NUCLEOTIDE SEQUENCE [LARGE SCALE GENOMIC DNA]</scope>
    <source>
        <strain evidence="2 3">SAORIC-580</strain>
    </source>
</reference>
<keyword evidence="1" id="KW-1133">Transmembrane helix</keyword>
<keyword evidence="3" id="KW-1185">Reference proteome</keyword>
<dbReference type="PANTHER" id="PTHR31876">
    <property type="entry name" value="COV-LIKE PROTEIN 1"/>
    <property type="match status" value="1"/>
</dbReference>
<feature type="transmembrane region" description="Helical" evidence="1">
    <location>
        <begin position="26"/>
        <end position="51"/>
    </location>
</feature>
<keyword evidence="1" id="KW-0472">Membrane</keyword>
<dbReference type="InterPro" id="IPR007462">
    <property type="entry name" value="COV1-like"/>
</dbReference>
<dbReference type="Pfam" id="PF04367">
    <property type="entry name" value="DUF502"/>
    <property type="match status" value="1"/>
</dbReference>
<keyword evidence="1" id="KW-0812">Transmembrane</keyword>
<evidence type="ECO:0000313" key="3">
    <source>
        <dbReference type="Proteomes" id="UP000501130"/>
    </source>
</evidence>
<sequence>MPAKSTAKSSAKLPERVLNSDIIKKYLLTGLLIWVPLGITLWVLALVVGLMDQTLMLLPDALHPRVWLGVHIPGLGVILTLAVLLGTGVLAANYFGAWLFKAGDWVLSRIPLFKIVYNSVKQVSDTLLSSSGKAFTRSVLVPYPHPGVWALGFVTGTPPPSLLENLNDQGPLVSVYVPTSPSPASGYVIMVPEKLLRPSGLSVDEALKYIVSLGVVTPSDDVLDQPIKQDLHS</sequence>